<reference evidence="11" key="1">
    <citation type="journal article" date="2019" name="Int. J. Syst. Evol. Microbiol.">
        <title>The Global Catalogue of Microorganisms (GCM) 10K type strain sequencing project: providing services to taxonomists for standard genome sequencing and annotation.</title>
        <authorList>
            <consortium name="The Broad Institute Genomics Platform"/>
            <consortium name="The Broad Institute Genome Sequencing Center for Infectious Disease"/>
            <person name="Wu L."/>
            <person name="Ma J."/>
        </authorList>
    </citation>
    <scope>NUCLEOTIDE SEQUENCE [LARGE SCALE GENOMIC DNA]</scope>
    <source>
        <strain evidence="11">CCUG 61948</strain>
    </source>
</reference>
<evidence type="ECO:0000313" key="11">
    <source>
        <dbReference type="Proteomes" id="UP001597012"/>
    </source>
</evidence>
<feature type="transmembrane region" description="Helical" evidence="8">
    <location>
        <begin position="128"/>
        <end position="146"/>
    </location>
</feature>
<evidence type="ECO:0000259" key="9">
    <source>
        <dbReference type="Pfam" id="PF13231"/>
    </source>
</evidence>
<evidence type="ECO:0000256" key="5">
    <source>
        <dbReference type="ARBA" id="ARBA00022692"/>
    </source>
</evidence>
<organism evidence="10 11">
    <name type="scientific">Maribacter chungangensis</name>
    <dbReference type="NCBI Taxonomy" id="1069117"/>
    <lineage>
        <taxon>Bacteria</taxon>
        <taxon>Pseudomonadati</taxon>
        <taxon>Bacteroidota</taxon>
        <taxon>Flavobacteriia</taxon>
        <taxon>Flavobacteriales</taxon>
        <taxon>Flavobacteriaceae</taxon>
        <taxon>Maribacter</taxon>
    </lineage>
</organism>
<dbReference type="EC" id="2.4.-.-" evidence="10"/>
<protein>
    <submittedName>
        <fullName evidence="10">ArnT family glycosyltransferase</fullName>
        <ecNumber evidence="10">2.4.-.-</ecNumber>
    </submittedName>
</protein>
<comment type="caution">
    <text evidence="10">The sequence shown here is derived from an EMBL/GenBank/DDBJ whole genome shotgun (WGS) entry which is preliminary data.</text>
</comment>
<keyword evidence="5 8" id="KW-0812">Transmembrane</keyword>
<evidence type="ECO:0000256" key="7">
    <source>
        <dbReference type="ARBA" id="ARBA00023136"/>
    </source>
</evidence>
<keyword evidence="2" id="KW-1003">Cell membrane</keyword>
<dbReference type="PANTHER" id="PTHR33908">
    <property type="entry name" value="MANNOSYLTRANSFERASE YKCB-RELATED"/>
    <property type="match status" value="1"/>
</dbReference>
<dbReference type="Pfam" id="PF13231">
    <property type="entry name" value="PMT_2"/>
    <property type="match status" value="1"/>
</dbReference>
<dbReference type="InterPro" id="IPR050297">
    <property type="entry name" value="LipidA_mod_glycosyltrf_83"/>
</dbReference>
<feature type="transmembrane region" description="Helical" evidence="8">
    <location>
        <begin position="12"/>
        <end position="32"/>
    </location>
</feature>
<evidence type="ECO:0000256" key="2">
    <source>
        <dbReference type="ARBA" id="ARBA00022475"/>
    </source>
</evidence>
<dbReference type="RefSeq" id="WP_379934573.1">
    <property type="nucleotide sequence ID" value="NZ_JBHTHY010000007.1"/>
</dbReference>
<feature type="transmembrane region" description="Helical" evidence="8">
    <location>
        <begin position="74"/>
        <end position="94"/>
    </location>
</feature>
<evidence type="ECO:0000256" key="1">
    <source>
        <dbReference type="ARBA" id="ARBA00004651"/>
    </source>
</evidence>
<evidence type="ECO:0000256" key="3">
    <source>
        <dbReference type="ARBA" id="ARBA00022676"/>
    </source>
</evidence>
<dbReference type="InterPro" id="IPR038731">
    <property type="entry name" value="RgtA/B/C-like"/>
</dbReference>
<proteinExistence type="predicted"/>
<sequence>MFFAPLFKQKIGLLALLSFLAITCITFFKSALELEDAEQAYYSQWLRWGYDDQPPLYTWLQYAVNQVFGVQKGAFSVLRASIFAGILLSLWHFARRMGTNKTKSELAVLALVLMPVFIDFTFRRLSHTSLLCLAILASFIVLQRLLQKKSLVNYVLLGLVIGVGVLSKYNYVLFLGALGLALFFDKGLQKIIFNKKILVTVLLVCLLLSPHLCWLLGANGYLAELRESIALKTESNTQTVLYVIGPLFSLVLTLVKLMAPLLAVVGLAVVFKKVRFRKPKLDWLAKFAIAQSLVLLLFFTFLNVQKVEERWLLPLVLPYMVLLMRSMVFKMPGSASRYLFVLFLAVISVQVGRTPVEKSLGIPSSVHFGFEPLSTILNDAYANKQWMLPDVTYGGNIRILNPHKEVFSRDDFSLPSSKLGEIEGVEVVLGKESLQGRIPVETLVDFGKEKDTLFMVPLTE</sequence>
<accession>A0ABW3B478</accession>
<evidence type="ECO:0000313" key="10">
    <source>
        <dbReference type="EMBL" id="MFD0798023.1"/>
    </source>
</evidence>
<keyword evidence="4 10" id="KW-0808">Transferase</keyword>
<keyword evidence="7 8" id="KW-0472">Membrane</keyword>
<feature type="transmembrane region" description="Helical" evidence="8">
    <location>
        <begin position="197"/>
        <end position="222"/>
    </location>
</feature>
<evidence type="ECO:0000256" key="6">
    <source>
        <dbReference type="ARBA" id="ARBA00022989"/>
    </source>
</evidence>
<feature type="transmembrane region" description="Helical" evidence="8">
    <location>
        <begin position="311"/>
        <end position="328"/>
    </location>
</feature>
<dbReference type="EMBL" id="JBHTHY010000007">
    <property type="protein sequence ID" value="MFD0798023.1"/>
    <property type="molecule type" value="Genomic_DNA"/>
</dbReference>
<feature type="transmembrane region" description="Helical" evidence="8">
    <location>
        <begin position="172"/>
        <end position="188"/>
    </location>
</feature>
<dbReference type="PANTHER" id="PTHR33908:SF11">
    <property type="entry name" value="MEMBRANE PROTEIN"/>
    <property type="match status" value="1"/>
</dbReference>
<keyword evidence="11" id="KW-1185">Reference proteome</keyword>
<name>A0ABW3B478_9FLAO</name>
<dbReference type="Proteomes" id="UP001597012">
    <property type="component" value="Unassembled WGS sequence"/>
</dbReference>
<evidence type="ECO:0000256" key="8">
    <source>
        <dbReference type="SAM" id="Phobius"/>
    </source>
</evidence>
<evidence type="ECO:0000256" key="4">
    <source>
        <dbReference type="ARBA" id="ARBA00022679"/>
    </source>
</evidence>
<gene>
    <name evidence="10" type="ORF">ACFQZJ_11155</name>
</gene>
<feature type="transmembrane region" description="Helical" evidence="8">
    <location>
        <begin position="283"/>
        <end position="305"/>
    </location>
</feature>
<comment type="subcellular location">
    <subcellularLocation>
        <location evidence="1">Cell membrane</location>
        <topology evidence="1">Multi-pass membrane protein</topology>
    </subcellularLocation>
</comment>
<dbReference type="GO" id="GO:0016757">
    <property type="term" value="F:glycosyltransferase activity"/>
    <property type="evidence" value="ECO:0007669"/>
    <property type="project" value="UniProtKB-KW"/>
</dbReference>
<feature type="transmembrane region" description="Helical" evidence="8">
    <location>
        <begin position="242"/>
        <end position="271"/>
    </location>
</feature>
<feature type="domain" description="Glycosyltransferase RgtA/B/C/D-like" evidence="9">
    <location>
        <begin position="52"/>
        <end position="214"/>
    </location>
</feature>
<keyword evidence="3 10" id="KW-0328">Glycosyltransferase</keyword>
<keyword evidence="6 8" id="KW-1133">Transmembrane helix</keyword>